<feature type="domain" description="F-box" evidence="1">
    <location>
        <begin position="1"/>
        <end position="50"/>
    </location>
</feature>
<evidence type="ECO:0000259" key="1">
    <source>
        <dbReference type="PROSITE" id="PS50181"/>
    </source>
</evidence>
<name>A0A6G1MCZ5_ORBOL</name>
<protein>
    <recommendedName>
        <fullName evidence="1">F-box domain-containing protein</fullName>
    </recommendedName>
</protein>
<dbReference type="Gene3D" id="1.20.1280.50">
    <property type="match status" value="1"/>
</dbReference>
<dbReference type="EMBL" id="WIWS01000004">
    <property type="protein sequence ID" value="KAF3228335.1"/>
    <property type="molecule type" value="Genomic_DNA"/>
</dbReference>
<dbReference type="PROSITE" id="PS50181">
    <property type="entry name" value="FBOX"/>
    <property type="match status" value="1"/>
</dbReference>
<evidence type="ECO:0000313" key="4">
    <source>
        <dbReference type="Proteomes" id="UP000472727"/>
    </source>
</evidence>
<proteinExistence type="predicted"/>
<comment type="caution">
    <text evidence="3">The sequence shown here is derived from an EMBL/GenBank/DDBJ whole genome shotgun (WGS) entry which is preliminary data.</text>
</comment>
<dbReference type="Pfam" id="PF12937">
    <property type="entry name" value="F-box-like"/>
    <property type="match status" value="1"/>
</dbReference>
<dbReference type="SMART" id="SM00256">
    <property type="entry name" value="FBOX"/>
    <property type="match status" value="1"/>
</dbReference>
<dbReference type="InterPro" id="IPR001810">
    <property type="entry name" value="F-box_dom"/>
</dbReference>
<evidence type="ECO:0000313" key="3">
    <source>
        <dbReference type="EMBL" id="KAF3228583.1"/>
    </source>
</evidence>
<dbReference type="Proteomes" id="UP000483672">
    <property type="component" value="Unassembled WGS sequence"/>
</dbReference>
<dbReference type="InterPro" id="IPR036047">
    <property type="entry name" value="F-box-like_dom_sf"/>
</dbReference>
<dbReference type="AlphaFoldDB" id="A0A6G1MCZ5"/>
<gene>
    <name evidence="2" type="ORF">TWF106_007367</name>
    <name evidence="3" type="ORF">TWF191_002439</name>
</gene>
<organism evidence="3 5">
    <name type="scientific">Orbilia oligospora</name>
    <name type="common">Nematode-trapping fungus</name>
    <name type="synonym">Arthrobotrys oligospora</name>
    <dbReference type="NCBI Taxonomy" id="2813651"/>
    <lineage>
        <taxon>Eukaryota</taxon>
        <taxon>Fungi</taxon>
        <taxon>Dikarya</taxon>
        <taxon>Ascomycota</taxon>
        <taxon>Pezizomycotina</taxon>
        <taxon>Orbiliomycetes</taxon>
        <taxon>Orbiliales</taxon>
        <taxon>Orbiliaceae</taxon>
        <taxon>Orbilia</taxon>
    </lineage>
</organism>
<dbReference type="SUPFAM" id="SSF81383">
    <property type="entry name" value="F-box domain"/>
    <property type="match status" value="1"/>
</dbReference>
<sequence>MDIISGLPTETLSEILSYLPIKHAFGDITTCCLVSKTFNSVASRILYHHITLSAVSHIGPAPELEISLLRPGHQSLQHVRSITVEIRDPEIYEIVWPDERYFYEDIALLQMAGLLNRLVERVGEDKIKSIYLGSEELLKYLSVPLKKKIKTLDVFLKAFGDAIKNEPQTYPVDIWSPKSLTAFNQDLSLEALTVYGIGTSSISSIPAWEMCQQNYRTLKLLNLHGFMGPSVHGYYPNTIPGNDHLARTLSGPPQLDALESLDFKYILWDSSQEPNKSPDAFLAELETGVFSACARKNIKTVSFSNCQSTEVLSLGCARFLNHITNLTIEVSGPLEYLETLLCKLSCGLSSLYIKWDPSPETRSQTRRALPDVDPTLGKIALVKHSTTLKSLYLNKLSGHKFCVKGPVGAEGGLDLETISKFPLLEYLALPLNEPDLWDSGVLKFPSLKFIHFLEHLPVRPGTESGNIEDFLRWLSPSHGEASTDIVSKSMKLKALVTPSNWSSYGRSTPYLVYFRGLSEPCHFESPRRGFRELCYWHPDIEEFCMKGDSSFCPFKQDGILPPTSQGEESCTEGDIDAPF</sequence>
<evidence type="ECO:0000313" key="2">
    <source>
        <dbReference type="EMBL" id="KAF3228335.1"/>
    </source>
</evidence>
<dbReference type="Proteomes" id="UP000472727">
    <property type="component" value="Unassembled WGS sequence"/>
</dbReference>
<evidence type="ECO:0000313" key="5">
    <source>
        <dbReference type="Proteomes" id="UP000483672"/>
    </source>
</evidence>
<accession>A0A6G1MCZ5</accession>
<reference evidence="4 5" key="1">
    <citation type="submission" date="2019-06" db="EMBL/GenBank/DDBJ databases">
        <authorList>
            <person name="Palmer J.M."/>
        </authorList>
    </citation>
    <scope>NUCLEOTIDE SEQUENCE [LARGE SCALE GENOMIC DNA]</scope>
    <source>
        <strain evidence="2 4">TWF106</strain>
        <strain evidence="3 5">TWF191</strain>
    </source>
</reference>
<dbReference type="EMBL" id="WIPF01000015">
    <property type="protein sequence ID" value="KAF3228583.1"/>
    <property type="molecule type" value="Genomic_DNA"/>
</dbReference>